<name>A0A916WSN0_9ACTN</name>
<accession>A0A916WSN0</accession>
<evidence type="ECO:0000256" key="1">
    <source>
        <dbReference type="SAM" id="Phobius"/>
    </source>
</evidence>
<protein>
    <submittedName>
        <fullName evidence="2">Uncharacterized protein</fullName>
    </submittedName>
</protein>
<gene>
    <name evidence="2" type="ORF">GCM10011489_12900</name>
</gene>
<dbReference type="AlphaFoldDB" id="A0A916WSN0"/>
<keyword evidence="1" id="KW-1133">Transmembrane helix</keyword>
<keyword evidence="1" id="KW-0472">Membrane</keyword>
<feature type="transmembrane region" description="Helical" evidence="1">
    <location>
        <begin position="30"/>
        <end position="47"/>
    </location>
</feature>
<keyword evidence="3" id="KW-1185">Reference proteome</keyword>
<keyword evidence="1" id="KW-0812">Transmembrane</keyword>
<evidence type="ECO:0000313" key="2">
    <source>
        <dbReference type="EMBL" id="GGB26169.1"/>
    </source>
</evidence>
<comment type="caution">
    <text evidence="2">The sequence shown here is derived from an EMBL/GenBank/DDBJ whole genome shotgun (WGS) entry which is preliminary data.</text>
</comment>
<evidence type="ECO:0000313" key="3">
    <source>
        <dbReference type="Proteomes" id="UP000621454"/>
    </source>
</evidence>
<organism evidence="2 3">
    <name type="scientific">Gordonia jinhuaensis</name>
    <dbReference type="NCBI Taxonomy" id="1517702"/>
    <lineage>
        <taxon>Bacteria</taxon>
        <taxon>Bacillati</taxon>
        <taxon>Actinomycetota</taxon>
        <taxon>Actinomycetes</taxon>
        <taxon>Mycobacteriales</taxon>
        <taxon>Gordoniaceae</taxon>
        <taxon>Gordonia</taxon>
    </lineage>
</organism>
<dbReference type="EMBL" id="BMGC01000006">
    <property type="protein sequence ID" value="GGB26169.1"/>
    <property type="molecule type" value="Genomic_DNA"/>
</dbReference>
<dbReference type="RefSeq" id="WP_188585759.1">
    <property type="nucleotide sequence ID" value="NZ_BMGC01000006.1"/>
</dbReference>
<reference evidence="2" key="2">
    <citation type="submission" date="2020-09" db="EMBL/GenBank/DDBJ databases">
        <authorList>
            <person name="Sun Q."/>
            <person name="Zhou Y."/>
        </authorList>
    </citation>
    <scope>NUCLEOTIDE SEQUENCE</scope>
    <source>
        <strain evidence="2">CGMCC 1.12827</strain>
    </source>
</reference>
<sequence length="64" mass="6821">MWWKVALAIVVVWLLFGVLAAAIKGIAAIVLLILAAIGTITVVRWFTGSGSKSGNHTSGNHTRY</sequence>
<dbReference type="Proteomes" id="UP000621454">
    <property type="component" value="Unassembled WGS sequence"/>
</dbReference>
<reference evidence="2" key="1">
    <citation type="journal article" date="2014" name="Int. J. Syst. Evol. Microbiol.">
        <title>Complete genome sequence of Corynebacterium casei LMG S-19264T (=DSM 44701T), isolated from a smear-ripened cheese.</title>
        <authorList>
            <consortium name="US DOE Joint Genome Institute (JGI-PGF)"/>
            <person name="Walter F."/>
            <person name="Albersmeier A."/>
            <person name="Kalinowski J."/>
            <person name="Ruckert C."/>
        </authorList>
    </citation>
    <scope>NUCLEOTIDE SEQUENCE</scope>
    <source>
        <strain evidence="2">CGMCC 1.12827</strain>
    </source>
</reference>
<proteinExistence type="predicted"/>